<comment type="caution">
    <text evidence="1">The sequence shown here is derived from an EMBL/GenBank/DDBJ whole genome shotgun (WGS) entry which is preliminary data.</text>
</comment>
<reference evidence="2" key="1">
    <citation type="submission" date="2017-03" db="EMBL/GenBank/DDBJ databases">
        <title>Phytopthora megakarya and P. palmivora, two closely related causual agents of cacao black pod achieved similar genome size and gene model numbers by different mechanisms.</title>
        <authorList>
            <person name="Ali S."/>
            <person name="Shao J."/>
            <person name="Larry D.J."/>
            <person name="Kronmiller B."/>
            <person name="Shen D."/>
            <person name="Strem M.D."/>
            <person name="Melnick R.L."/>
            <person name="Guiltinan M.J."/>
            <person name="Tyler B.M."/>
            <person name="Meinhardt L.W."/>
            <person name="Bailey B.A."/>
        </authorList>
    </citation>
    <scope>NUCLEOTIDE SEQUENCE [LARGE SCALE GENOMIC DNA]</scope>
    <source>
        <strain evidence="2">zdho120</strain>
    </source>
</reference>
<protein>
    <submittedName>
        <fullName evidence="1">Uncharacterized protein</fullName>
    </submittedName>
</protein>
<gene>
    <name evidence="1" type="ORF">PHMEG_00023533</name>
</gene>
<evidence type="ECO:0000313" key="1">
    <source>
        <dbReference type="EMBL" id="OWZ04541.1"/>
    </source>
</evidence>
<evidence type="ECO:0000313" key="2">
    <source>
        <dbReference type="Proteomes" id="UP000198211"/>
    </source>
</evidence>
<name>A0A225VG31_9STRA</name>
<keyword evidence="2" id="KW-1185">Reference proteome</keyword>
<organism evidence="1 2">
    <name type="scientific">Phytophthora megakarya</name>
    <dbReference type="NCBI Taxonomy" id="4795"/>
    <lineage>
        <taxon>Eukaryota</taxon>
        <taxon>Sar</taxon>
        <taxon>Stramenopiles</taxon>
        <taxon>Oomycota</taxon>
        <taxon>Peronosporomycetes</taxon>
        <taxon>Peronosporales</taxon>
        <taxon>Peronosporaceae</taxon>
        <taxon>Phytophthora</taxon>
    </lineage>
</organism>
<proteinExistence type="predicted"/>
<accession>A0A225VG31</accession>
<dbReference type="OrthoDB" id="66163at2759"/>
<dbReference type="Proteomes" id="UP000198211">
    <property type="component" value="Unassembled WGS sequence"/>
</dbReference>
<dbReference type="AlphaFoldDB" id="A0A225VG31"/>
<dbReference type="EMBL" id="NBNE01004908">
    <property type="protein sequence ID" value="OWZ04541.1"/>
    <property type="molecule type" value="Genomic_DNA"/>
</dbReference>
<sequence length="69" mass="8010">MNVNWRTSQALYYSPELLARTNSRTTCFPNIGERARILRFCRQLWVNLQFSCAVADTEGRAVGLLYVHM</sequence>